<protein>
    <submittedName>
        <fullName evidence="1">Uncharacterized protein</fullName>
    </submittedName>
</protein>
<proteinExistence type="predicted"/>
<evidence type="ECO:0000313" key="2">
    <source>
        <dbReference type="Proteomes" id="UP000093712"/>
    </source>
</evidence>
<dbReference type="EMBL" id="LZME01000131">
    <property type="protein sequence ID" value="OBK82129.1"/>
    <property type="molecule type" value="Genomic_DNA"/>
</dbReference>
<organism evidence="1 2">
    <name type="scientific">Mycolicibacter heraklionensis</name>
    <dbReference type="NCBI Taxonomy" id="512402"/>
    <lineage>
        <taxon>Bacteria</taxon>
        <taxon>Bacillati</taxon>
        <taxon>Actinomycetota</taxon>
        <taxon>Actinomycetes</taxon>
        <taxon>Mycobacteriales</taxon>
        <taxon>Mycobacteriaceae</taxon>
        <taxon>Mycolicibacter</taxon>
    </lineage>
</organism>
<gene>
    <name evidence="1" type="ORF">A5649_09745</name>
</gene>
<sequence length="61" mass="6439">MIKVVRQTIVATSRLLIAPSRNSAATFGSRSRSAVARYICEDAIPWLICSAAATSEAAASQ</sequence>
<dbReference type="AlphaFoldDB" id="A0AA91ES24"/>
<dbReference type="Proteomes" id="UP000093712">
    <property type="component" value="Unassembled WGS sequence"/>
</dbReference>
<reference evidence="1 2" key="1">
    <citation type="submission" date="2016-06" db="EMBL/GenBank/DDBJ databases">
        <authorList>
            <person name="Sutton G."/>
            <person name="Brinkac L."/>
            <person name="Sanka R."/>
            <person name="Adams M."/>
            <person name="Lau E."/>
            <person name="Garcia-Basteiro A."/>
            <person name="Lopez-Varela E."/>
            <person name="Palencia S."/>
        </authorList>
    </citation>
    <scope>NUCLEOTIDE SEQUENCE [LARGE SCALE GENOMIC DNA]</scope>
    <source>
        <strain evidence="1 2">1211594.5</strain>
    </source>
</reference>
<comment type="caution">
    <text evidence="1">The sequence shown here is derived from an EMBL/GenBank/DDBJ whole genome shotgun (WGS) entry which is preliminary data.</text>
</comment>
<name>A0AA91ES24_9MYCO</name>
<accession>A0AA91ES24</accession>
<evidence type="ECO:0000313" key="1">
    <source>
        <dbReference type="EMBL" id="OBK82129.1"/>
    </source>
</evidence>